<accession>A0A454Y523</accession>
<accession>Q01AT0</accession>
<dbReference type="Proteomes" id="UP000009170">
    <property type="component" value="Unassembled WGS sequence"/>
</dbReference>
<keyword evidence="4" id="KW-1185">Reference proteome</keyword>
<evidence type="ECO:0000256" key="1">
    <source>
        <dbReference type="SAM" id="MobiDB-lite"/>
    </source>
</evidence>
<dbReference type="EMBL" id="KZ155771">
    <property type="protein sequence ID" value="OUS49487.1"/>
    <property type="molecule type" value="Genomic_DNA"/>
</dbReference>
<reference evidence="3" key="3">
    <citation type="submission" date="2017-04" db="EMBL/GenBank/DDBJ databases">
        <title>Population genomics of picophytoplankton unveils novel chromosome hypervariability.</title>
        <authorList>
            <consortium name="DOE Joint Genome Institute"/>
            <person name="Blanc-Mathieu R."/>
            <person name="Krasovec M."/>
            <person name="Hebrard M."/>
            <person name="Yau S."/>
            <person name="Desgranges E."/>
            <person name="Martin J."/>
            <person name="Schackwitz W."/>
            <person name="Kuo A."/>
            <person name="Salin G."/>
            <person name="Donnadieu C."/>
            <person name="Desdevises Y."/>
            <person name="Sanchez-Ferandin S."/>
            <person name="Moreau H."/>
            <person name="Rivals E."/>
            <person name="Grigoriev I.V."/>
            <person name="Grimsley N."/>
            <person name="Eyre-Walker A."/>
            <person name="Piganeau G."/>
        </authorList>
    </citation>
    <scope>NUCLEOTIDE SEQUENCE [LARGE SCALE GENOMIC DNA]</scope>
    <source>
        <strain evidence="3">RCC 1115</strain>
    </source>
</reference>
<organism evidence="2 4">
    <name type="scientific">Ostreococcus tauri</name>
    <name type="common">Marine green alga</name>
    <dbReference type="NCBI Taxonomy" id="70448"/>
    <lineage>
        <taxon>Eukaryota</taxon>
        <taxon>Viridiplantae</taxon>
        <taxon>Chlorophyta</taxon>
        <taxon>Mamiellophyceae</taxon>
        <taxon>Mamiellales</taxon>
        <taxon>Bathycoccaceae</taxon>
        <taxon>Ostreococcus</taxon>
    </lineage>
</organism>
<evidence type="ECO:0000313" key="2">
    <source>
        <dbReference type="EMBL" id="CAL51718.1"/>
    </source>
</evidence>
<evidence type="ECO:0000313" key="4">
    <source>
        <dbReference type="Proteomes" id="UP000009170"/>
    </source>
</evidence>
<dbReference type="RefSeq" id="XP_003078838.1">
    <property type="nucleotide sequence ID" value="XM_003078790.1"/>
</dbReference>
<dbReference type="InParanoid" id="Q01AT0"/>
<dbReference type="OrthoDB" id="10498217at2759"/>
<dbReference type="KEGG" id="ota:OT_ostta04g03020"/>
<feature type="region of interest" description="Disordered" evidence="1">
    <location>
        <begin position="1"/>
        <end position="22"/>
    </location>
</feature>
<dbReference type="GeneID" id="9833943"/>
<protein>
    <submittedName>
        <fullName evidence="2">Unnamed product</fullName>
    </submittedName>
</protein>
<sequence length="90" mass="10203">MPRLSDHVPSKRRLQSRRPRWRKLSDSSSNIFVIIANASRRAREKSPSTMSLARRPDAVVKTSAVTPYRDVQFPSSPKVAITKNLDTLTL</sequence>
<evidence type="ECO:0000313" key="3">
    <source>
        <dbReference type="EMBL" id="OUS49487.1"/>
    </source>
</evidence>
<proteinExistence type="predicted"/>
<gene>
    <name evidence="3" type="ORF">BE221DRAFT_65259</name>
    <name evidence="2" type="ORF">OT_ostta04g03020</name>
</gene>
<dbReference type="Proteomes" id="UP000195557">
    <property type="component" value="Unassembled WGS sequence"/>
</dbReference>
<dbReference type="EMBL" id="CAID01000004">
    <property type="protein sequence ID" value="CAL51718.1"/>
    <property type="molecule type" value="Genomic_DNA"/>
</dbReference>
<name>Q01AT0_OSTTA</name>
<feature type="compositionally biased region" description="Basic residues" evidence="1">
    <location>
        <begin position="10"/>
        <end position="22"/>
    </location>
</feature>
<reference evidence="2 4" key="1">
    <citation type="journal article" date="2006" name="Proc. Natl. Acad. Sci. U.S.A.">
        <title>Genome analysis of the smallest free-living eukaryote Ostreococcus tauri unveils many unique features.</title>
        <authorList>
            <person name="Derelle E."/>
            <person name="Ferraz C."/>
            <person name="Rombauts S."/>
            <person name="Rouze P."/>
            <person name="Worden A.Z."/>
            <person name="Robbens S."/>
            <person name="Partensky F."/>
            <person name="Degroeve S."/>
            <person name="Echeynie S."/>
            <person name="Cooke R."/>
            <person name="Saeys Y."/>
            <person name="Wuyts J."/>
            <person name="Jabbari K."/>
            <person name="Bowler C."/>
            <person name="Panaud O."/>
            <person name="Piegu B."/>
            <person name="Ball S.G."/>
            <person name="Ral J.-P."/>
            <person name="Bouget F.-Y."/>
            <person name="Piganeau G."/>
            <person name="De Baets B."/>
            <person name="Picard A."/>
            <person name="Delseny M."/>
            <person name="Demaille J."/>
            <person name="Van de Peer Y."/>
            <person name="Moreau H."/>
        </authorList>
    </citation>
    <scope>NUCLEOTIDE SEQUENCE [LARGE SCALE GENOMIC DNA]</scope>
    <source>
        <strain evidence="2 4">OTTH0595</strain>
    </source>
</reference>
<dbReference type="AlphaFoldDB" id="Q01AT0"/>
<reference evidence="2" key="2">
    <citation type="journal article" date="2014" name="BMC Genomics">
        <title>An improved genome of the model marine alga Ostreococcus tauri unfolds by assessing Illumina de novo assemblies.</title>
        <authorList>
            <person name="Blanc-Mathieu R."/>
            <person name="Verhelst B."/>
            <person name="Derelle E."/>
            <person name="Rombauts S."/>
            <person name="Bouget F.Y."/>
            <person name="Carre I."/>
            <person name="Chateau A."/>
            <person name="Eyre-Walker A."/>
            <person name="Grimsley N."/>
            <person name="Moreau H."/>
            <person name="Piegu B."/>
            <person name="Rivals E."/>
            <person name="Schackwitz W."/>
            <person name="Van de Peer Y."/>
            <person name="Piganeau G."/>
        </authorList>
    </citation>
    <scope>NUCLEOTIDE SEQUENCE</scope>
    <source>
        <strain evidence="2">RCC4221</strain>
    </source>
</reference>
<accession>A0A1Y5ILE6</accession>